<evidence type="ECO:0000313" key="6">
    <source>
        <dbReference type="Proteomes" id="UP000199208"/>
    </source>
</evidence>
<dbReference type="Pfam" id="PF02910">
    <property type="entry name" value="Succ_DH_flav_C"/>
    <property type="match status" value="1"/>
</dbReference>
<feature type="domain" description="FAD-dependent oxidoreductase 2 FAD-binding" evidence="3">
    <location>
        <begin position="14"/>
        <end position="228"/>
    </location>
</feature>
<organism evidence="5 6">
    <name type="scientific">Acidaminobacter hydrogenoformans DSM 2784</name>
    <dbReference type="NCBI Taxonomy" id="1120920"/>
    <lineage>
        <taxon>Bacteria</taxon>
        <taxon>Bacillati</taxon>
        <taxon>Bacillota</taxon>
        <taxon>Clostridia</taxon>
        <taxon>Peptostreptococcales</taxon>
        <taxon>Acidaminobacteraceae</taxon>
        <taxon>Acidaminobacter</taxon>
    </lineage>
</organism>
<dbReference type="PIRSF" id="PIRSF000171">
    <property type="entry name" value="SDHA_APRA_LASPO"/>
    <property type="match status" value="1"/>
</dbReference>
<dbReference type="InterPro" id="IPR003953">
    <property type="entry name" value="FAD-dep_OxRdtase_2_FAD-bd"/>
</dbReference>
<evidence type="ECO:0000313" key="5">
    <source>
        <dbReference type="EMBL" id="SCZ78590.1"/>
    </source>
</evidence>
<protein>
    <submittedName>
        <fullName evidence="5">Succinate dehydrogenase/fumarate reductase, flavoprotein subunit</fullName>
    </submittedName>
</protein>
<gene>
    <name evidence="5" type="ORF">SAMN03080599_01324</name>
</gene>
<dbReference type="EMBL" id="FMWL01000005">
    <property type="protein sequence ID" value="SCZ78590.1"/>
    <property type="molecule type" value="Genomic_DNA"/>
</dbReference>
<accession>A0A1G5RXW6</accession>
<dbReference type="SUPFAM" id="SSF46977">
    <property type="entry name" value="Succinate dehydrogenase/fumarate reductase flavoprotein C-terminal domain"/>
    <property type="match status" value="1"/>
</dbReference>
<reference evidence="5 6" key="1">
    <citation type="submission" date="2016-10" db="EMBL/GenBank/DDBJ databases">
        <authorList>
            <person name="de Groot N.N."/>
        </authorList>
    </citation>
    <scope>NUCLEOTIDE SEQUENCE [LARGE SCALE GENOMIC DNA]</scope>
    <source>
        <strain evidence="5 6">DSM 2784</strain>
    </source>
</reference>
<keyword evidence="1" id="KW-0285">Flavoprotein</keyword>
<dbReference type="SUPFAM" id="SSF51905">
    <property type="entry name" value="FAD/NAD(P)-binding domain"/>
    <property type="match status" value="1"/>
</dbReference>
<dbReference type="GO" id="GO:0016491">
    <property type="term" value="F:oxidoreductase activity"/>
    <property type="evidence" value="ECO:0007669"/>
    <property type="project" value="UniProtKB-KW"/>
</dbReference>
<dbReference type="PANTHER" id="PTHR11632">
    <property type="entry name" value="SUCCINATE DEHYDROGENASE 2 FLAVOPROTEIN SUBUNIT"/>
    <property type="match status" value="1"/>
</dbReference>
<feature type="domain" description="Fumarate reductase/succinate dehydrogenase flavoprotein-like C-terminal" evidence="4">
    <location>
        <begin position="458"/>
        <end position="563"/>
    </location>
</feature>
<dbReference type="PRINTS" id="PR00368">
    <property type="entry name" value="FADPNR"/>
</dbReference>
<dbReference type="InterPro" id="IPR036188">
    <property type="entry name" value="FAD/NAD-bd_sf"/>
</dbReference>
<evidence type="ECO:0000259" key="3">
    <source>
        <dbReference type="Pfam" id="PF00890"/>
    </source>
</evidence>
<sequence length="569" mass="62520">MNDQIVKQQSLTTDVLIVGGGIAGLSAAVRLKELNPTLDVTIIEKNTTGYSGKANRGGGVLQYFDFNRCSPEQFVAYHVHNVGAYLGDQDLLLKYVRMNNEMIDKLVDWGVKIPYNEDGSLKVIPTGPLVGIIGVDLDITLQVRKTAVKRGVKIVDKVVMSDVMTCGGKTTGAVGYSLLDGTFYVVQAKAVILATGSQNYKIMSMWNGRGDGIAMAYRAGAEMRNPEFGNFAQQYKAISHHDAVFTENVMYNALGENITKNFRRFPEADVSSKAVAEWYHQMCSGKGPVHIRPEEYEVTAHGDAMFTTPYVWNRPYGIKIWQKIYGKAAEADGDNKEIVMCLVGEQSPVKVGHNMQTTLPGLYAIGDLSYTGSGSPGAVPAPPGRNRGSGILNAVFNGLEAAASISESASDLQLVEPEQPQIEALKARAFAPLNRASGISAEEVMEDVREAIGPVEYSVYMSEHRLDIGLRKVLKAKAKLASLKATDFHDLCSCHEAEAMVLSAEMQFRAASMRKESRGWFLREDYPQMDNENWLKYIVVKNVNGEMALNTEDVPVEKWQIKPPFVPAR</sequence>
<keyword evidence="2" id="KW-0560">Oxidoreductase</keyword>
<dbReference type="RefSeq" id="WP_092590113.1">
    <property type="nucleotide sequence ID" value="NZ_FMWL01000005.1"/>
</dbReference>
<dbReference type="Gene3D" id="3.50.50.60">
    <property type="entry name" value="FAD/NAD(P)-binding domain"/>
    <property type="match status" value="2"/>
</dbReference>
<evidence type="ECO:0000256" key="1">
    <source>
        <dbReference type="ARBA" id="ARBA00022630"/>
    </source>
</evidence>
<dbReference type="Pfam" id="PF00890">
    <property type="entry name" value="FAD_binding_2"/>
    <property type="match status" value="1"/>
</dbReference>
<evidence type="ECO:0000259" key="4">
    <source>
        <dbReference type="Pfam" id="PF02910"/>
    </source>
</evidence>
<dbReference type="PRINTS" id="PR00411">
    <property type="entry name" value="PNDRDTASEI"/>
</dbReference>
<name>A0A1G5RXW6_9FIRM</name>
<dbReference type="InterPro" id="IPR037099">
    <property type="entry name" value="Fum_R/Succ_DH_flav-like_C_sf"/>
</dbReference>
<dbReference type="AlphaFoldDB" id="A0A1G5RXW6"/>
<dbReference type="PANTHER" id="PTHR11632:SF51">
    <property type="entry name" value="SUCCINATE DEHYDROGENASE [UBIQUINONE] FLAVOPROTEIN SUBUNIT, MITOCHONDRIAL"/>
    <property type="match status" value="1"/>
</dbReference>
<dbReference type="Proteomes" id="UP000199208">
    <property type="component" value="Unassembled WGS sequence"/>
</dbReference>
<dbReference type="InterPro" id="IPR030664">
    <property type="entry name" value="SdhA/FrdA/AprA"/>
</dbReference>
<dbReference type="InterPro" id="IPR015939">
    <property type="entry name" value="Fum_Rdtase/Succ_DH_flav-like_C"/>
</dbReference>
<dbReference type="STRING" id="1120920.SAMN03080599_01324"/>
<dbReference type="OrthoDB" id="9806724at2"/>
<keyword evidence="6" id="KW-1185">Reference proteome</keyword>
<proteinExistence type="predicted"/>
<evidence type="ECO:0000256" key="2">
    <source>
        <dbReference type="ARBA" id="ARBA00023002"/>
    </source>
</evidence>